<sequence length="306" mass="32682">MTTRQPGTLTRPAPAPLCRRRRGLSQRLRPAGLGAAAVRALCAVNILLLVWMVATSLRGSKDIFDDPVGLPTHPRWSNYTAAWRTGGFGQAMANSLFASLVSAAIAVAIAAPAAYALSRTKRRSGGPLTMLFALGLGVPVQLIIIPVYVALTRIQHLTHLKLLDSMQGLVLVYVGLAMPFTVFLLTGYFRALPVEVEEAACLDGAGAVRSFVRIVLPMARNGLITAFILQVIGAWNETMFALVMLTSSGSRTLPVALLSFIDQQQYQGSDWGGLFAGVVIIMVPVLVLFVVLGQRLINGMTAGVGK</sequence>
<keyword evidence="4 7" id="KW-0812">Transmembrane</keyword>
<dbReference type="Pfam" id="PF00528">
    <property type="entry name" value="BPD_transp_1"/>
    <property type="match status" value="1"/>
</dbReference>
<dbReference type="Proteomes" id="UP001571476">
    <property type="component" value="Unassembled WGS sequence"/>
</dbReference>
<proteinExistence type="inferred from homology"/>
<evidence type="ECO:0000256" key="1">
    <source>
        <dbReference type="ARBA" id="ARBA00004651"/>
    </source>
</evidence>
<evidence type="ECO:0000256" key="2">
    <source>
        <dbReference type="ARBA" id="ARBA00022448"/>
    </source>
</evidence>
<dbReference type="PANTHER" id="PTHR32243">
    <property type="entry name" value="MALTOSE TRANSPORT SYSTEM PERMEASE-RELATED"/>
    <property type="match status" value="1"/>
</dbReference>
<feature type="domain" description="ABC transmembrane type-1" evidence="8">
    <location>
        <begin position="92"/>
        <end position="292"/>
    </location>
</feature>
<dbReference type="InterPro" id="IPR000515">
    <property type="entry name" value="MetI-like"/>
</dbReference>
<dbReference type="InterPro" id="IPR050901">
    <property type="entry name" value="BP-dep_ABC_trans_perm"/>
</dbReference>
<reference evidence="9 10" key="1">
    <citation type="submission" date="2024-08" db="EMBL/GenBank/DDBJ databases">
        <title>Genome sequence of Streptomyces aureus CACIA-1.46HGO.</title>
        <authorList>
            <person name="Evangelista-Martinez Z."/>
        </authorList>
    </citation>
    <scope>NUCLEOTIDE SEQUENCE [LARGE SCALE GENOMIC DNA]</scope>
    <source>
        <strain evidence="9 10">CACIA-1.46HGO</strain>
    </source>
</reference>
<evidence type="ECO:0000313" key="9">
    <source>
        <dbReference type="EMBL" id="MFA3843662.1"/>
    </source>
</evidence>
<evidence type="ECO:0000259" key="8">
    <source>
        <dbReference type="PROSITE" id="PS50928"/>
    </source>
</evidence>
<dbReference type="SUPFAM" id="SSF161098">
    <property type="entry name" value="MetI-like"/>
    <property type="match status" value="1"/>
</dbReference>
<comment type="caution">
    <text evidence="9">The sequence shown here is derived from an EMBL/GenBank/DDBJ whole genome shotgun (WGS) entry which is preliminary data.</text>
</comment>
<keyword evidence="5 7" id="KW-1133">Transmembrane helix</keyword>
<evidence type="ECO:0000256" key="7">
    <source>
        <dbReference type="RuleBase" id="RU363032"/>
    </source>
</evidence>
<dbReference type="CDD" id="cd06261">
    <property type="entry name" value="TM_PBP2"/>
    <property type="match status" value="1"/>
</dbReference>
<evidence type="ECO:0000256" key="3">
    <source>
        <dbReference type="ARBA" id="ARBA00022475"/>
    </source>
</evidence>
<keyword evidence="6 7" id="KW-0472">Membrane</keyword>
<keyword evidence="10" id="KW-1185">Reference proteome</keyword>
<evidence type="ECO:0000256" key="5">
    <source>
        <dbReference type="ARBA" id="ARBA00022989"/>
    </source>
</evidence>
<keyword evidence="2 7" id="KW-0813">Transport</keyword>
<keyword evidence="3" id="KW-1003">Cell membrane</keyword>
<dbReference type="InterPro" id="IPR035906">
    <property type="entry name" value="MetI-like_sf"/>
</dbReference>
<dbReference type="Gene3D" id="1.10.3720.10">
    <property type="entry name" value="MetI-like"/>
    <property type="match status" value="1"/>
</dbReference>
<protein>
    <submittedName>
        <fullName evidence="9">Carbohydrate ABC transporter permease</fullName>
    </submittedName>
</protein>
<evidence type="ECO:0000256" key="6">
    <source>
        <dbReference type="ARBA" id="ARBA00023136"/>
    </source>
</evidence>
<feature type="transmembrane region" description="Helical" evidence="7">
    <location>
        <begin position="273"/>
        <end position="297"/>
    </location>
</feature>
<dbReference type="RefSeq" id="WP_372567463.1">
    <property type="nucleotide sequence ID" value="NZ_JBGOSP010000069.1"/>
</dbReference>
<comment type="subcellular location">
    <subcellularLocation>
        <location evidence="1 7">Cell membrane</location>
        <topology evidence="1 7">Multi-pass membrane protein</topology>
    </subcellularLocation>
</comment>
<evidence type="ECO:0000313" key="10">
    <source>
        <dbReference type="Proteomes" id="UP001571476"/>
    </source>
</evidence>
<dbReference type="PANTHER" id="PTHR32243:SF24">
    <property type="entry name" value="DIACETYLCHITOBIOSE UPTAKE SYSTEM PERMEASE PROTEIN NGCG"/>
    <property type="match status" value="1"/>
</dbReference>
<organism evidence="9 10">
    <name type="scientific">Streptomyces aureus</name>
    <dbReference type="NCBI Taxonomy" id="193461"/>
    <lineage>
        <taxon>Bacteria</taxon>
        <taxon>Bacillati</taxon>
        <taxon>Actinomycetota</taxon>
        <taxon>Actinomycetes</taxon>
        <taxon>Kitasatosporales</taxon>
        <taxon>Streptomycetaceae</taxon>
        <taxon>Streptomyces</taxon>
    </lineage>
</organism>
<feature type="transmembrane region" description="Helical" evidence="7">
    <location>
        <begin position="31"/>
        <end position="54"/>
    </location>
</feature>
<evidence type="ECO:0000256" key="4">
    <source>
        <dbReference type="ARBA" id="ARBA00022692"/>
    </source>
</evidence>
<comment type="similarity">
    <text evidence="7">Belongs to the binding-protein-dependent transport system permease family.</text>
</comment>
<accession>A0ABV4T0Z8</accession>
<feature type="transmembrane region" description="Helical" evidence="7">
    <location>
        <begin position="129"/>
        <end position="150"/>
    </location>
</feature>
<feature type="transmembrane region" description="Helical" evidence="7">
    <location>
        <begin position="170"/>
        <end position="189"/>
    </location>
</feature>
<dbReference type="EMBL" id="JBGOSP010000069">
    <property type="protein sequence ID" value="MFA3843662.1"/>
    <property type="molecule type" value="Genomic_DNA"/>
</dbReference>
<gene>
    <name evidence="9" type="ORF">ACEG43_47560</name>
</gene>
<feature type="transmembrane region" description="Helical" evidence="7">
    <location>
        <begin position="96"/>
        <end position="117"/>
    </location>
</feature>
<dbReference type="PROSITE" id="PS50928">
    <property type="entry name" value="ABC_TM1"/>
    <property type="match status" value="1"/>
</dbReference>
<name>A0ABV4T0Z8_9ACTN</name>